<dbReference type="PROSITE" id="PS50090">
    <property type="entry name" value="MYB_LIKE"/>
    <property type="match status" value="1"/>
</dbReference>
<keyword evidence="2" id="KW-0677">Repeat</keyword>
<reference evidence="7 8" key="1">
    <citation type="journal article" date="2023" name="Life. Sci Alliance">
        <title>Evolutionary insights into 3D genome organization and epigenetic landscape of Vigna mungo.</title>
        <authorList>
            <person name="Junaid A."/>
            <person name="Singh B."/>
            <person name="Bhatia S."/>
        </authorList>
    </citation>
    <scope>NUCLEOTIDE SEQUENCE [LARGE SCALE GENOMIC DNA]</scope>
    <source>
        <strain evidence="7">Urdbean</strain>
    </source>
</reference>
<keyword evidence="4" id="KW-0539">Nucleus</keyword>
<dbReference type="PANTHER" id="PTHR47994">
    <property type="entry name" value="F14D16.11-RELATED"/>
    <property type="match status" value="1"/>
</dbReference>
<evidence type="ECO:0000313" key="7">
    <source>
        <dbReference type="EMBL" id="WVZ12060.1"/>
    </source>
</evidence>
<evidence type="ECO:0000313" key="8">
    <source>
        <dbReference type="Proteomes" id="UP001374535"/>
    </source>
</evidence>
<evidence type="ECO:0000259" key="5">
    <source>
        <dbReference type="PROSITE" id="PS50090"/>
    </source>
</evidence>
<sequence length="106" mass="11790">MLTFTYCGTLPILPSLYMLTLGLLTTTEKGLFRVTSYNSLPLKMGRIPCCEKVGLKKGPWTPDEDKKLLDYVRKHGHGNWRSVPAKAGSNTTSLYPFFSIIDSACS</sequence>
<accession>A0AAQ3NKH5</accession>
<dbReference type="InterPro" id="IPR009057">
    <property type="entry name" value="Homeodomain-like_sf"/>
</dbReference>
<dbReference type="PANTHER" id="PTHR47994:SF5">
    <property type="entry name" value="F14D16.11-RELATED"/>
    <property type="match status" value="1"/>
</dbReference>
<dbReference type="Pfam" id="PF00249">
    <property type="entry name" value="Myb_DNA-binding"/>
    <property type="match status" value="1"/>
</dbReference>
<dbReference type="AlphaFoldDB" id="A0AAQ3NKH5"/>
<comment type="subcellular location">
    <subcellularLocation>
        <location evidence="1">Nucleus</location>
    </subcellularLocation>
</comment>
<dbReference type="GO" id="GO:0005634">
    <property type="term" value="C:nucleus"/>
    <property type="evidence" value="ECO:0007669"/>
    <property type="project" value="UniProtKB-SubCell"/>
</dbReference>
<name>A0AAQ3NKH5_VIGMU</name>
<evidence type="ECO:0000256" key="1">
    <source>
        <dbReference type="ARBA" id="ARBA00004123"/>
    </source>
</evidence>
<dbReference type="CDD" id="cd00167">
    <property type="entry name" value="SANT"/>
    <property type="match status" value="1"/>
</dbReference>
<evidence type="ECO:0000256" key="2">
    <source>
        <dbReference type="ARBA" id="ARBA00022737"/>
    </source>
</evidence>
<keyword evidence="3" id="KW-0238">DNA-binding</keyword>
<dbReference type="Gene3D" id="1.10.10.60">
    <property type="entry name" value="Homeodomain-like"/>
    <property type="match status" value="1"/>
</dbReference>
<feature type="domain" description="HTH myb-type" evidence="6">
    <location>
        <begin position="52"/>
        <end position="88"/>
    </location>
</feature>
<evidence type="ECO:0000256" key="4">
    <source>
        <dbReference type="ARBA" id="ARBA00023242"/>
    </source>
</evidence>
<dbReference type="EMBL" id="CP144696">
    <property type="protein sequence ID" value="WVZ12060.1"/>
    <property type="molecule type" value="Genomic_DNA"/>
</dbReference>
<evidence type="ECO:0000256" key="3">
    <source>
        <dbReference type="ARBA" id="ARBA00023125"/>
    </source>
</evidence>
<proteinExistence type="predicted"/>
<dbReference type="SUPFAM" id="SSF46689">
    <property type="entry name" value="Homeodomain-like"/>
    <property type="match status" value="1"/>
</dbReference>
<dbReference type="InterPro" id="IPR015495">
    <property type="entry name" value="Myb_TF_plants"/>
</dbReference>
<dbReference type="InterPro" id="IPR017930">
    <property type="entry name" value="Myb_dom"/>
</dbReference>
<dbReference type="PROSITE" id="PS51294">
    <property type="entry name" value="HTH_MYB"/>
    <property type="match status" value="1"/>
</dbReference>
<dbReference type="Proteomes" id="UP001374535">
    <property type="component" value="Chromosome 5"/>
</dbReference>
<protein>
    <submittedName>
        <fullName evidence="7">Uncharacterized protein</fullName>
    </submittedName>
</protein>
<organism evidence="7 8">
    <name type="scientific">Vigna mungo</name>
    <name type="common">Black gram</name>
    <name type="synonym">Phaseolus mungo</name>
    <dbReference type="NCBI Taxonomy" id="3915"/>
    <lineage>
        <taxon>Eukaryota</taxon>
        <taxon>Viridiplantae</taxon>
        <taxon>Streptophyta</taxon>
        <taxon>Embryophyta</taxon>
        <taxon>Tracheophyta</taxon>
        <taxon>Spermatophyta</taxon>
        <taxon>Magnoliopsida</taxon>
        <taxon>eudicotyledons</taxon>
        <taxon>Gunneridae</taxon>
        <taxon>Pentapetalae</taxon>
        <taxon>rosids</taxon>
        <taxon>fabids</taxon>
        <taxon>Fabales</taxon>
        <taxon>Fabaceae</taxon>
        <taxon>Papilionoideae</taxon>
        <taxon>50 kb inversion clade</taxon>
        <taxon>NPAAA clade</taxon>
        <taxon>indigoferoid/millettioid clade</taxon>
        <taxon>Phaseoleae</taxon>
        <taxon>Vigna</taxon>
    </lineage>
</organism>
<gene>
    <name evidence="7" type="ORF">V8G54_016590</name>
</gene>
<evidence type="ECO:0000259" key="6">
    <source>
        <dbReference type="PROSITE" id="PS51294"/>
    </source>
</evidence>
<keyword evidence="8" id="KW-1185">Reference proteome</keyword>
<feature type="domain" description="Myb-like" evidence="5">
    <location>
        <begin position="52"/>
        <end position="91"/>
    </location>
</feature>
<dbReference type="GO" id="GO:0003677">
    <property type="term" value="F:DNA binding"/>
    <property type="evidence" value="ECO:0007669"/>
    <property type="project" value="UniProtKB-KW"/>
</dbReference>
<dbReference type="InterPro" id="IPR001005">
    <property type="entry name" value="SANT/Myb"/>
</dbReference>